<keyword evidence="1" id="KW-0472">Membrane</keyword>
<dbReference type="SUPFAM" id="SSF48452">
    <property type="entry name" value="TPR-like"/>
    <property type="match status" value="1"/>
</dbReference>
<feature type="transmembrane region" description="Helical" evidence="1">
    <location>
        <begin position="21"/>
        <end position="42"/>
    </location>
</feature>
<comment type="caution">
    <text evidence="2">The sequence shown here is derived from an EMBL/GenBank/DDBJ whole genome shotgun (WGS) entry which is preliminary data.</text>
</comment>
<keyword evidence="1" id="KW-0812">Transmembrane</keyword>
<accession>A0A4R3N472</accession>
<dbReference type="EMBL" id="SMAO01000001">
    <property type="protein sequence ID" value="TCT23775.1"/>
    <property type="molecule type" value="Genomic_DNA"/>
</dbReference>
<sequence>MPSTGKSAAVSEGTGFGPRRVLFAVIALLLLMLLPVSLQGLIRASQSDAAAGEDREALAFAQWQALWSDLAARGEIALQPVQTDSSLRAAGDTAFMRYRNLWGAVDEPTRRTFQMAALSGDPQRKLDLLQPLARAADARIRFRALLEMARVQRRLRAPEAAREAALTALMIAGVPERIRADAHFLLADIAWESGSLDAAESALTLAIAADPGFWDARQMRLLVLGRQLGQPRQHTADCLDRTRQMILDLGAMPALAQDRTQFRDIADRFAAEGSSVNPAFALIAGLGYRWSGDLARSRAVLSSAAVGRGRLPAACETAILDKASEWILAI</sequence>
<evidence type="ECO:0000313" key="2">
    <source>
        <dbReference type="EMBL" id="TCT23775.1"/>
    </source>
</evidence>
<dbReference type="RefSeq" id="WP_132974880.1">
    <property type="nucleotide sequence ID" value="NZ_SMAO01000001.1"/>
</dbReference>
<organism evidence="2 3">
    <name type="scientific">Thiobaca trueperi</name>
    <dbReference type="NCBI Taxonomy" id="127458"/>
    <lineage>
        <taxon>Bacteria</taxon>
        <taxon>Pseudomonadati</taxon>
        <taxon>Pseudomonadota</taxon>
        <taxon>Gammaproteobacteria</taxon>
        <taxon>Chromatiales</taxon>
        <taxon>Chromatiaceae</taxon>
        <taxon>Thiobaca</taxon>
    </lineage>
</organism>
<keyword evidence="1" id="KW-1133">Transmembrane helix</keyword>
<dbReference type="AlphaFoldDB" id="A0A4R3N472"/>
<reference evidence="2 3" key="1">
    <citation type="submission" date="2019-03" db="EMBL/GenBank/DDBJ databases">
        <title>Genomic Encyclopedia of Type Strains, Phase IV (KMG-IV): sequencing the most valuable type-strain genomes for metagenomic binning, comparative biology and taxonomic classification.</title>
        <authorList>
            <person name="Goeker M."/>
        </authorList>
    </citation>
    <scope>NUCLEOTIDE SEQUENCE [LARGE SCALE GENOMIC DNA]</scope>
    <source>
        <strain evidence="2 3">DSM 13587</strain>
    </source>
</reference>
<dbReference type="Gene3D" id="1.25.40.10">
    <property type="entry name" value="Tetratricopeptide repeat domain"/>
    <property type="match status" value="1"/>
</dbReference>
<proteinExistence type="predicted"/>
<keyword evidence="3" id="KW-1185">Reference proteome</keyword>
<name>A0A4R3N472_9GAMM</name>
<dbReference type="Proteomes" id="UP000295717">
    <property type="component" value="Unassembled WGS sequence"/>
</dbReference>
<evidence type="ECO:0000313" key="3">
    <source>
        <dbReference type="Proteomes" id="UP000295717"/>
    </source>
</evidence>
<evidence type="ECO:0008006" key="4">
    <source>
        <dbReference type="Google" id="ProtNLM"/>
    </source>
</evidence>
<evidence type="ECO:0000256" key="1">
    <source>
        <dbReference type="SAM" id="Phobius"/>
    </source>
</evidence>
<dbReference type="OrthoDB" id="5761973at2"/>
<gene>
    <name evidence="2" type="ORF">EDC35_10188</name>
</gene>
<protein>
    <recommendedName>
        <fullName evidence="4">Tetratricopeptide repeat protein</fullName>
    </recommendedName>
</protein>
<dbReference type="InterPro" id="IPR011990">
    <property type="entry name" value="TPR-like_helical_dom_sf"/>
</dbReference>